<name>A0A5J4KKW9_9CHLR</name>
<dbReference type="Pfam" id="PF13847">
    <property type="entry name" value="Methyltransf_31"/>
    <property type="match status" value="1"/>
</dbReference>
<organism evidence="6 7">
    <name type="scientific">Dictyobacter vulcani</name>
    <dbReference type="NCBI Taxonomy" id="2607529"/>
    <lineage>
        <taxon>Bacteria</taxon>
        <taxon>Bacillati</taxon>
        <taxon>Chloroflexota</taxon>
        <taxon>Ktedonobacteria</taxon>
        <taxon>Ktedonobacterales</taxon>
        <taxon>Dictyobacteraceae</taxon>
        <taxon>Dictyobacter</taxon>
    </lineage>
</organism>
<reference evidence="6 7" key="1">
    <citation type="submission" date="2019-10" db="EMBL/GenBank/DDBJ databases">
        <title>Dictyobacter vulcani sp. nov., within the class Ktedonobacteria, isolated from soil of volcanic Mt. Zao.</title>
        <authorList>
            <person name="Zheng Y."/>
            <person name="Wang C.M."/>
            <person name="Sakai Y."/>
            <person name="Abe K."/>
            <person name="Yokota A."/>
            <person name="Yabe S."/>
        </authorList>
    </citation>
    <scope>NUCLEOTIDE SEQUENCE [LARGE SCALE GENOMIC DNA]</scope>
    <source>
        <strain evidence="6 7">W12</strain>
    </source>
</reference>
<comment type="caution">
    <text evidence="6">The sequence shown here is derived from an EMBL/GenBank/DDBJ whole genome shotgun (WGS) entry which is preliminary data.</text>
</comment>
<dbReference type="Gene3D" id="3.40.50.150">
    <property type="entry name" value="Vaccinia Virus protein VP39"/>
    <property type="match status" value="1"/>
</dbReference>
<dbReference type="CDD" id="cd02440">
    <property type="entry name" value="AdoMet_MTases"/>
    <property type="match status" value="1"/>
</dbReference>
<evidence type="ECO:0000313" key="6">
    <source>
        <dbReference type="EMBL" id="GER90398.1"/>
    </source>
</evidence>
<sequence length="277" mass="31279">MNADENDPKARVAAFYSRIATTYDQIGPTVFTTFGQRIVERTAILPGSRVLDVAAGRGANLFAAADKVGSTGEVVGIDIAPAMVQETQTLIEQRGLLNVSMQLMDAEQLTFADNSFDHVLCNFAIFFFPQLQQTLNGFCRVLKPQGTLTVTLPASGDARWRWYNELIGTYYEQYQLPLPPLATGAQPLLDVAAFTDLLKQAGFSDIHSTIEEAEFIYADEEEWWKAKWTHGERYPLENMPAEMLKQFRPEVLERIKELQQPDGYHEKWRIHCVIGQK</sequence>
<evidence type="ECO:0000256" key="2">
    <source>
        <dbReference type="ARBA" id="ARBA00022603"/>
    </source>
</evidence>
<gene>
    <name evidence="6" type="ORF">KDW_45600</name>
</gene>
<protein>
    <submittedName>
        <fullName evidence="6">Methyltransferase</fullName>
    </submittedName>
</protein>
<dbReference type="Proteomes" id="UP000326912">
    <property type="component" value="Unassembled WGS sequence"/>
</dbReference>
<keyword evidence="3 6" id="KW-0808">Transferase</keyword>
<evidence type="ECO:0000259" key="5">
    <source>
        <dbReference type="Pfam" id="PF13847"/>
    </source>
</evidence>
<dbReference type="GO" id="GO:0032259">
    <property type="term" value="P:methylation"/>
    <property type="evidence" value="ECO:0007669"/>
    <property type="project" value="UniProtKB-KW"/>
</dbReference>
<evidence type="ECO:0000313" key="7">
    <source>
        <dbReference type="Proteomes" id="UP000326912"/>
    </source>
</evidence>
<evidence type="ECO:0000256" key="3">
    <source>
        <dbReference type="ARBA" id="ARBA00022679"/>
    </source>
</evidence>
<comment type="pathway">
    <text evidence="4">Phospholipid metabolism.</text>
</comment>
<dbReference type="InterPro" id="IPR029063">
    <property type="entry name" value="SAM-dependent_MTases_sf"/>
</dbReference>
<dbReference type="EMBL" id="BKZW01000002">
    <property type="protein sequence ID" value="GER90398.1"/>
    <property type="molecule type" value="Genomic_DNA"/>
</dbReference>
<dbReference type="AlphaFoldDB" id="A0A5J4KKW9"/>
<evidence type="ECO:0000256" key="1">
    <source>
        <dbReference type="ARBA" id="ARBA00005189"/>
    </source>
</evidence>
<dbReference type="GO" id="GO:0008168">
    <property type="term" value="F:methyltransferase activity"/>
    <property type="evidence" value="ECO:0007669"/>
    <property type="project" value="UniProtKB-KW"/>
</dbReference>
<feature type="domain" description="Methyltransferase" evidence="5">
    <location>
        <begin position="46"/>
        <end position="154"/>
    </location>
</feature>
<dbReference type="PANTHER" id="PTHR44307:SF2">
    <property type="entry name" value="PHOSPHOETHANOLAMINE METHYLTRANSFERASE ISOFORM X1"/>
    <property type="match status" value="1"/>
</dbReference>
<dbReference type="PANTHER" id="PTHR44307">
    <property type="entry name" value="PHOSPHOETHANOLAMINE METHYLTRANSFERASE"/>
    <property type="match status" value="1"/>
</dbReference>
<accession>A0A5J4KKW9</accession>
<keyword evidence="7" id="KW-1185">Reference proteome</keyword>
<proteinExistence type="predicted"/>
<keyword evidence="2 6" id="KW-0489">Methyltransferase</keyword>
<dbReference type="InterPro" id="IPR025714">
    <property type="entry name" value="Methyltranfer_dom"/>
</dbReference>
<evidence type="ECO:0000256" key="4">
    <source>
        <dbReference type="ARBA" id="ARBA00025707"/>
    </source>
</evidence>
<dbReference type="SUPFAM" id="SSF53335">
    <property type="entry name" value="S-adenosyl-L-methionine-dependent methyltransferases"/>
    <property type="match status" value="1"/>
</dbReference>
<dbReference type="RefSeq" id="WP_162005509.1">
    <property type="nucleotide sequence ID" value="NZ_BKZW01000002.1"/>
</dbReference>
<comment type="pathway">
    <text evidence="1">Lipid metabolism.</text>
</comment>